<keyword evidence="4" id="KW-0812">Transmembrane</keyword>
<evidence type="ECO:0000259" key="5">
    <source>
        <dbReference type="PROSITE" id="PS01124"/>
    </source>
</evidence>
<evidence type="ECO:0000256" key="1">
    <source>
        <dbReference type="ARBA" id="ARBA00023015"/>
    </source>
</evidence>
<dbReference type="Gene3D" id="3.30.450.20">
    <property type="entry name" value="PAS domain"/>
    <property type="match status" value="1"/>
</dbReference>
<dbReference type="PRINTS" id="PR00032">
    <property type="entry name" value="HTHARAC"/>
</dbReference>
<feature type="domain" description="HTH araC/xylS-type" evidence="5">
    <location>
        <begin position="657"/>
        <end position="755"/>
    </location>
</feature>
<dbReference type="InterPro" id="IPR018062">
    <property type="entry name" value="HTH_AraC-typ_CS"/>
</dbReference>
<name>A0ABW1V3E2_9BACL</name>
<accession>A0ABW1V3E2</accession>
<keyword evidence="4" id="KW-0472">Membrane</keyword>
<keyword evidence="2" id="KW-0238">DNA-binding</keyword>
<dbReference type="PROSITE" id="PS00041">
    <property type="entry name" value="HTH_ARAC_FAMILY_1"/>
    <property type="match status" value="1"/>
</dbReference>
<dbReference type="Gene3D" id="1.10.10.60">
    <property type="entry name" value="Homeodomain-like"/>
    <property type="match status" value="2"/>
</dbReference>
<keyword evidence="7" id="KW-1185">Reference proteome</keyword>
<dbReference type="Pfam" id="PF12833">
    <property type="entry name" value="HTH_18"/>
    <property type="match status" value="1"/>
</dbReference>
<gene>
    <name evidence="6" type="ORF">ACFP56_05845</name>
</gene>
<organism evidence="6 7">
    <name type="scientific">Paenibacillus septentrionalis</name>
    <dbReference type="NCBI Taxonomy" id="429342"/>
    <lineage>
        <taxon>Bacteria</taxon>
        <taxon>Bacillati</taxon>
        <taxon>Bacillota</taxon>
        <taxon>Bacilli</taxon>
        <taxon>Bacillales</taxon>
        <taxon>Paenibacillaceae</taxon>
        <taxon>Paenibacillus</taxon>
    </lineage>
</organism>
<reference evidence="7" key="1">
    <citation type="journal article" date="2019" name="Int. J. Syst. Evol. Microbiol.">
        <title>The Global Catalogue of Microorganisms (GCM) 10K type strain sequencing project: providing services to taxonomists for standard genome sequencing and annotation.</title>
        <authorList>
            <consortium name="The Broad Institute Genomics Platform"/>
            <consortium name="The Broad Institute Genome Sequencing Center for Infectious Disease"/>
            <person name="Wu L."/>
            <person name="Ma J."/>
        </authorList>
    </citation>
    <scope>NUCLEOTIDE SEQUENCE [LARGE SCALE GENOMIC DNA]</scope>
    <source>
        <strain evidence="7">PCU 280</strain>
    </source>
</reference>
<dbReference type="EMBL" id="JBHSTE010000002">
    <property type="protein sequence ID" value="MFC6332138.1"/>
    <property type="molecule type" value="Genomic_DNA"/>
</dbReference>
<dbReference type="SUPFAM" id="SSF46689">
    <property type="entry name" value="Homeodomain-like"/>
    <property type="match status" value="1"/>
</dbReference>
<evidence type="ECO:0000313" key="6">
    <source>
        <dbReference type="EMBL" id="MFC6332138.1"/>
    </source>
</evidence>
<dbReference type="InterPro" id="IPR009057">
    <property type="entry name" value="Homeodomain-like_sf"/>
</dbReference>
<dbReference type="SMART" id="SM00342">
    <property type="entry name" value="HTH_ARAC"/>
    <property type="match status" value="1"/>
</dbReference>
<protein>
    <submittedName>
        <fullName evidence="6">AraC family transcriptional regulator</fullName>
    </submittedName>
</protein>
<evidence type="ECO:0000313" key="7">
    <source>
        <dbReference type="Proteomes" id="UP001596233"/>
    </source>
</evidence>
<evidence type="ECO:0000256" key="2">
    <source>
        <dbReference type="ARBA" id="ARBA00023125"/>
    </source>
</evidence>
<dbReference type="InterPro" id="IPR018060">
    <property type="entry name" value="HTH_AraC"/>
</dbReference>
<dbReference type="Proteomes" id="UP001596233">
    <property type="component" value="Unassembled WGS sequence"/>
</dbReference>
<dbReference type="PROSITE" id="PS01124">
    <property type="entry name" value="HTH_ARAC_FAMILY_2"/>
    <property type="match status" value="1"/>
</dbReference>
<proteinExistence type="predicted"/>
<keyword evidence="1" id="KW-0805">Transcription regulation</keyword>
<comment type="caution">
    <text evidence="6">The sequence shown here is derived from an EMBL/GenBank/DDBJ whole genome shotgun (WGS) entry which is preliminary data.</text>
</comment>
<keyword evidence="4" id="KW-1133">Transmembrane helix</keyword>
<dbReference type="InterPro" id="IPR020449">
    <property type="entry name" value="Tscrpt_reg_AraC-type_HTH"/>
</dbReference>
<dbReference type="RefSeq" id="WP_379232181.1">
    <property type="nucleotide sequence ID" value="NZ_JBHSTE010000002.1"/>
</dbReference>
<sequence length="759" mass="87150">MKRFPMMLQLVFILFCVMIIPTSMMTWYSGAQILGYSENAIAESSLNSLTANQELNENALNYIAQDTVRLASTNIFDGIRHYQSYEQLNADYTRVETGLSLLKELQRLTRSNEGVYSAFFYLNGADYIIASDKGIIPLDRYESLQWIDEALNEKDGIAGIWYPRFMESQQMVLSYVLPLNRLSTSTKGLLVINLNEEQVAYHMNGSELENNHYFIINKDDNTVISHDNKELLLSDAQTIPIVEHVRKQNTSSGYSFHEQNGERLLYTWHTSPPYNWLYVNSYSMDTLMSQTRSVQESILVFTIILVIVGSILAVALATWLSKPIRSLVRQLKARDGSCNTAANELAFLDTAFRRMQDEEDKLKYLIKEHEQDACSLIIHHLLKGDTLDRKKSELLQEMFPEKYFYVAVIAIDQYSKYLNKTSPEARSYHQYSLMTNAINQQIEGLYIHSVNYGEGRMGIIINVSEENKQKESLLITCLEQISAKAKDVFGHSVTIGVSSMAQSTSHISSQWLEAIGLIKHRMIQGNGRILFWRQEEQSNLKYIYPVNSERRILNYLDTGDMESISLEFEVIRKQIVHAANISYDNIIFIYNQLVGATIKHLNEKNINTSAIFASQGNIYSDIASIDTLDELEGYLKQFYMAVIPYVDHSGQDVNYIEKIFEYLDAHYSEEIVFEEMAKEIGISYSYMRKLVYEVTGKSLIECINQKRIQKAKQLLVKSTLNVAQIAAEVGYNNIQSFNRFFRKFEGITPSSYKASKLNR</sequence>
<keyword evidence="3" id="KW-0804">Transcription</keyword>
<feature type="transmembrane region" description="Helical" evidence="4">
    <location>
        <begin position="298"/>
        <end position="320"/>
    </location>
</feature>
<dbReference type="PANTHER" id="PTHR43280">
    <property type="entry name" value="ARAC-FAMILY TRANSCRIPTIONAL REGULATOR"/>
    <property type="match status" value="1"/>
</dbReference>
<evidence type="ECO:0000256" key="3">
    <source>
        <dbReference type="ARBA" id="ARBA00023163"/>
    </source>
</evidence>
<evidence type="ECO:0000256" key="4">
    <source>
        <dbReference type="SAM" id="Phobius"/>
    </source>
</evidence>
<dbReference type="PANTHER" id="PTHR43280:SF28">
    <property type="entry name" value="HTH-TYPE TRANSCRIPTIONAL ACTIVATOR RHAS"/>
    <property type="match status" value="1"/>
</dbReference>